<dbReference type="Pfam" id="PF07970">
    <property type="entry name" value="COPIIcoated_ERV"/>
    <property type="match status" value="1"/>
</dbReference>
<keyword evidence="5 6" id="KW-0472">Membrane</keyword>
<evidence type="ECO:0000259" key="8">
    <source>
        <dbReference type="Pfam" id="PF13850"/>
    </source>
</evidence>
<dbReference type="InterPro" id="IPR045888">
    <property type="entry name" value="Erv"/>
</dbReference>
<reference evidence="9" key="1">
    <citation type="journal article" date="2020" name="bioRxiv">
        <title>Chromosome-level reference genome of the European wasp spider Argiope bruennichi: a resource for studies on range expansion and evolutionary adaptation.</title>
        <authorList>
            <person name="Sheffer M.M."/>
            <person name="Hoppe A."/>
            <person name="Krehenwinkel H."/>
            <person name="Uhl G."/>
            <person name="Kuss A.W."/>
            <person name="Jensen L."/>
            <person name="Jensen C."/>
            <person name="Gillespie R.G."/>
            <person name="Hoff K.J."/>
            <person name="Prost S."/>
        </authorList>
    </citation>
    <scope>NUCLEOTIDE SEQUENCE</scope>
</reference>
<dbReference type="PANTHER" id="PTHR10984:SF30">
    <property type="entry name" value="ENDOPLASMIC RETICULUM-GOLGI INTERMEDIATE COMPARTMENT PROTEIN 2"/>
    <property type="match status" value="1"/>
</dbReference>
<evidence type="ECO:0000256" key="4">
    <source>
        <dbReference type="ARBA" id="ARBA00022989"/>
    </source>
</evidence>
<organism evidence="9 10">
    <name type="scientific">Argiope bruennichi</name>
    <name type="common">Wasp spider</name>
    <name type="synonym">Aranea bruennichi</name>
    <dbReference type="NCBI Taxonomy" id="94029"/>
    <lineage>
        <taxon>Eukaryota</taxon>
        <taxon>Metazoa</taxon>
        <taxon>Ecdysozoa</taxon>
        <taxon>Arthropoda</taxon>
        <taxon>Chelicerata</taxon>
        <taxon>Arachnida</taxon>
        <taxon>Araneae</taxon>
        <taxon>Araneomorphae</taxon>
        <taxon>Entelegynae</taxon>
        <taxon>Araneoidea</taxon>
        <taxon>Araneidae</taxon>
        <taxon>Argiope</taxon>
    </lineage>
</organism>
<dbReference type="GO" id="GO:0030134">
    <property type="term" value="C:COPII-coated ER to Golgi transport vesicle"/>
    <property type="evidence" value="ECO:0007669"/>
    <property type="project" value="TreeGrafter"/>
</dbReference>
<dbReference type="GO" id="GO:0006890">
    <property type="term" value="P:retrograde vesicle-mediated transport, Golgi to endoplasmic reticulum"/>
    <property type="evidence" value="ECO:0007669"/>
    <property type="project" value="TreeGrafter"/>
</dbReference>
<dbReference type="GO" id="GO:0033116">
    <property type="term" value="C:endoplasmic reticulum-Golgi intermediate compartment membrane"/>
    <property type="evidence" value="ECO:0007669"/>
    <property type="project" value="UniProtKB-SubCell"/>
</dbReference>
<feature type="transmembrane region" description="Helical" evidence="6">
    <location>
        <begin position="310"/>
        <end position="336"/>
    </location>
</feature>
<protein>
    <submittedName>
        <fullName evidence="9">Endoplasmic reticulum-Golgi intermediate like protein</fullName>
    </submittedName>
</protein>
<dbReference type="PANTHER" id="PTHR10984">
    <property type="entry name" value="ENDOPLASMIC RETICULUM-GOLGI INTERMEDIATE COMPARTMENT PROTEIN"/>
    <property type="match status" value="1"/>
</dbReference>
<dbReference type="InterPro" id="IPR039542">
    <property type="entry name" value="Erv_N"/>
</dbReference>
<reference evidence="9" key="2">
    <citation type="submission" date="2020-06" db="EMBL/GenBank/DDBJ databases">
        <authorList>
            <person name="Sheffer M."/>
        </authorList>
    </citation>
    <scope>NUCLEOTIDE SEQUENCE</scope>
</reference>
<evidence type="ECO:0000256" key="1">
    <source>
        <dbReference type="ARBA" id="ARBA00004457"/>
    </source>
</evidence>
<comment type="subcellular location">
    <subcellularLocation>
        <location evidence="1">Endoplasmic reticulum-Golgi intermediate compartment membrane</location>
        <topology evidence="1">Multi-pass membrane protein</topology>
    </subcellularLocation>
</comment>
<feature type="domain" description="Endoplasmic reticulum vesicle transporter N-terminal" evidence="8">
    <location>
        <begin position="9"/>
        <end position="95"/>
    </location>
</feature>
<dbReference type="GO" id="GO:0006888">
    <property type="term" value="P:endoplasmic reticulum to Golgi vesicle-mediated transport"/>
    <property type="evidence" value="ECO:0007669"/>
    <property type="project" value="TreeGrafter"/>
</dbReference>
<evidence type="ECO:0000256" key="6">
    <source>
        <dbReference type="SAM" id="Phobius"/>
    </source>
</evidence>
<sequence>MRRRLKHVENLDIFPKVQEEYTQPTTSGGTVSILSFIVIIILVYTEIRYYSSSQLKFEYSVDHDIDSKLKINVDLTVAMPCSKIGADILDVTNQNTQSFGELEEELTHFELSPPHRAQWDTMQKINLYIREEYHAIQDLIWKEGYSNILKGLPTGNDVPVGKPDACRLRGSLIVNKVSGNFHITAGKHIPHPAGHAHISAFLKDSDYNFSHRIERFSFGEPTAGVFDPLEGDEKIAPTNFHMYQYYLKVVPTEIIHNNRKQSTYQYSVTEQSRPINHHSGSHGVPGIYFKYDMSFVKVKVTVDKHSTWRFLVRLCGIIGGVFATSGIVNGLVKLLIDFVNKKRKGTPNKGSSLSSVNLAAVQILCDDIIKEPNTTVQL</sequence>
<feature type="transmembrane region" description="Helical" evidence="6">
    <location>
        <begin position="21"/>
        <end position="44"/>
    </location>
</feature>
<dbReference type="OMA" id="MTNHYLR"/>
<proteinExistence type="inferred from homology"/>
<keyword evidence="4 6" id="KW-1133">Transmembrane helix</keyword>
<evidence type="ECO:0000256" key="3">
    <source>
        <dbReference type="ARBA" id="ARBA00022692"/>
    </source>
</evidence>
<evidence type="ECO:0000259" key="7">
    <source>
        <dbReference type="Pfam" id="PF07970"/>
    </source>
</evidence>
<evidence type="ECO:0000256" key="5">
    <source>
        <dbReference type="ARBA" id="ARBA00023136"/>
    </source>
</evidence>
<dbReference type="InterPro" id="IPR012936">
    <property type="entry name" value="Erv_C"/>
</dbReference>
<gene>
    <name evidence="9" type="ORF">HNY73_000802</name>
</gene>
<dbReference type="EMBL" id="JABXBU010000001">
    <property type="protein sequence ID" value="KAF8796430.1"/>
    <property type="molecule type" value="Genomic_DNA"/>
</dbReference>
<dbReference type="Proteomes" id="UP000807504">
    <property type="component" value="Unassembled WGS sequence"/>
</dbReference>
<accession>A0A8T0G307</accession>
<dbReference type="AlphaFoldDB" id="A0A8T0G307"/>
<keyword evidence="3 6" id="KW-0812">Transmembrane</keyword>
<feature type="domain" description="Endoplasmic reticulum vesicle transporter C-terminal" evidence="7">
    <location>
        <begin position="164"/>
        <end position="328"/>
    </location>
</feature>
<evidence type="ECO:0000313" key="10">
    <source>
        <dbReference type="Proteomes" id="UP000807504"/>
    </source>
</evidence>
<evidence type="ECO:0000313" key="9">
    <source>
        <dbReference type="EMBL" id="KAF8796430.1"/>
    </source>
</evidence>
<dbReference type="GO" id="GO:0005783">
    <property type="term" value="C:endoplasmic reticulum"/>
    <property type="evidence" value="ECO:0007669"/>
    <property type="project" value="TreeGrafter"/>
</dbReference>
<name>A0A8T0G307_ARGBR</name>
<evidence type="ECO:0000256" key="2">
    <source>
        <dbReference type="ARBA" id="ARBA00005648"/>
    </source>
</evidence>
<keyword evidence="10" id="KW-1185">Reference proteome</keyword>
<dbReference type="Pfam" id="PF13850">
    <property type="entry name" value="ERGIC_N"/>
    <property type="match status" value="1"/>
</dbReference>
<comment type="similarity">
    <text evidence="2">Belongs to the ERGIC family.</text>
</comment>
<comment type="caution">
    <text evidence="9">The sequence shown here is derived from an EMBL/GenBank/DDBJ whole genome shotgun (WGS) entry which is preliminary data.</text>
</comment>